<keyword evidence="1" id="KW-1133">Transmembrane helix</keyword>
<feature type="transmembrane region" description="Helical" evidence="1">
    <location>
        <begin position="23"/>
        <end position="43"/>
    </location>
</feature>
<dbReference type="STRING" id="545619.SAMN04489860_2379"/>
<dbReference type="Proteomes" id="UP000185663">
    <property type="component" value="Chromosome I"/>
</dbReference>
<evidence type="ECO:0000313" key="2">
    <source>
        <dbReference type="EMBL" id="SDS79224.1"/>
    </source>
</evidence>
<proteinExistence type="predicted"/>
<dbReference type="EMBL" id="LT629776">
    <property type="protein sequence ID" value="SDS79224.1"/>
    <property type="molecule type" value="Genomic_DNA"/>
</dbReference>
<accession>A0A1H1V375</accession>
<dbReference type="AlphaFoldDB" id="A0A1H1V375"/>
<protein>
    <submittedName>
        <fullName evidence="2">Uncharacterized protein</fullName>
    </submittedName>
</protein>
<keyword evidence="1" id="KW-0812">Transmembrane</keyword>
<reference evidence="2 3" key="1">
    <citation type="submission" date="2016-10" db="EMBL/GenBank/DDBJ databases">
        <authorList>
            <person name="de Groot N.N."/>
        </authorList>
    </citation>
    <scope>NUCLEOTIDE SEQUENCE [LARGE SCALE GENOMIC DNA]</scope>
    <source>
        <strain evidence="2 3">DSM 22126</strain>
    </source>
</reference>
<keyword evidence="1" id="KW-0472">Membrane</keyword>
<evidence type="ECO:0000313" key="3">
    <source>
        <dbReference type="Proteomes" id="UP000185663"/>
    </source>
</evidence>
<sequence>MTETAPTTPEAPRRRQGMSTATVVWGVVVTLVAVGAISLALGASFDLGLALIVALTAGGVALLVGAVAGAAGRRHSRTKTD</sequence>
<keyword evidence="3" id="KW-1185">Reference proteome</keyword>
<gene>
    <name evidence="2" type="ORF">SAMN04489860_2379</name>
</gene>
<feature type="transmembrane region" description="Helical" evidence="1">
    <location>
        <begin position="49"/>
        <end position="71"/>
    </location>
</feature>
<evidence type="ECO:0000256" key="1">
    <source>
        <dbReference type="SAM" id="Phobius"/>
    </source>
</evidence>
<name>A0A1H1V375_9CELL</name>
<dbReference type="RefSeq" id="WP_083372636.1">
    <property type="nucleotide sequence ID" value="NZ_LT629776.1"/>
</dbReference>
<organism evidence="2 3">
    <name type="scientific">Paraoerskovia marina</name>
    <dbReference type="NCBI Taxonomy" id="545619"/>
    <lineage>
        <taxon>Bacteria</taxon>
        <taxon>Bacillati</taxon>
        <taxon>Actinomycetota</taxon>
        <taxon>Actinomycetes</taxon>
        <taxon>Micrococcales</taxon>
        <taxon>Cellulomonadaceae</taxon>
        <taxon>Paraoerskovia</taxon>
    </lineage>
</organism>